<dbReference type="EMBL" id="JASCZI010090707">
    <property type="protein sequence ID" value="MED6145339.1"/>
    <property type="molecule type" value="Genomic_DNA"/>
</dbReference>
<organism evidence="1 2">
    <name type="scientific">Stylosanthes scabra</name>
    <dbReference type="NCBI Taxonomy" id="79078"/>
    <lineage>
        <taxon>Eukaryota</taxon>
        <taxon>Viridiplantae</taxon>
        <taxon>Streptophyta</taxon>
        <taxon>Embryophyta</taxon>
        <taxon>Tracheophyta</taxon>
        <taxon>Spermatophyta</taxon>
        <taxon>Magnoliopsida</taxon>
        <taxon>eudicotyledons</taxon>
        <taxon>Gunneridae</taxon>
        <taxon>Pentapetalae</taxon>
        <taxon>rosids</taxon>
        <taxon>fabids</taxon>
        <taxon>Fabales</taxon>
        <taxon>Fabaceae</taxon>
        <taxon>Papilionoideae</taxon>
        <taxon>50 kb inversion clade</taxon>
        <taxon>dalbergioids sensu lato</taxon>
        <taxon>Dalbergieae</taxon>
        <taxon>Pterocarpus clade</taxon>
        <taxon>Stylosanthes</taxon>
    </lineage>
</organism>
<name>A0ABU6TAI4_9FABA</name>
<evidence type="ECO:0000313" key="2">
    <source>
        <dbReference type="Proteomes" id="UP001341840"/>
    </source>
</evidence>
<proteinExistence type="predicted"/>
<protein>
    <recommendedName>
        <fullName evidence="3">F-box associated domain-containing protein</fullName>
    </recommendedName>
</protein>
<evidence type="ECO:0000313" key="1">
    <source>
        <dbReference type="EMBL" id="MED6145339.1"/>
    </source>
</evidence>
<gene>
    <name evidence="1" type="ORF">PIB30_024240</name>
</gene>
<comment type="caution">
    <text evidence="1">The sequence shown here is derived from an EMBL/GenBank/DDBJ whole genome shotgun (WGS) entry which is preliminary data.</text>
</comment>
<reference evidence="1 2" key="1">
    <citation type="journal article" date="2023" name="Plants (Basel)">
        <title>Bridging the Gap: Combining Genomics and Transcriptomics Approaches to Understand Stylosanthes scabra, an Orphan Legume from the Brazilian Caatinga.</title>
        <authorList>
            <person name="Ferreira-Neto J.R.C."/>
            <person name="da Silva M.D."/>
            <person name="Binneck E."/>
            <person name="de Melo N.F."/>
            <person name="da Silva R.H."/>
            <person name="de Melo A.L.T.M."/>
            <person name="Pandolfi V."/>
            <person name="Bustamante F.O."/>
            <person name="Brasileiro-Vidal A.C."/>
            <person name="Benko-Iseppon A.M."/>
        </authorList>
    </citation>
    <scope>NUCLEOTIDE SEQUENCE [LARGE SCALE GENOMIC DNA]</scope>
    <source>
        <tissue evidence="1">Leaves</tissue>
    </source>
</reference>
<evidence type="ECO:0008006" key="3">
    <source>
        <dbReference type="Google" id="ProtNLM"/>
    </source>
</evidence>
<dbReference type="Proteomes" id="UP001341840">
    <property type="component" value="Unassembled WGS sequence"/>
</dbReference>
<sequence length="248" mass="28862">MFGFGYNDSTDSTDTYKVVANIIDRQEWRNELRVYDMGDTWRTVSTSPDLLLSWEEPQFVGNSFNLLAVKPSGPIDRKHIRRLEYTYDDYVIFSLDVGEKAQKLLRMPPDLDEYNCQEPKVVVLKEHLCIICDFEGTHFVVWQMEEFGVEDSWTTLMYVSYLSLQIDTCKCSFWNYSNFNMSEDEYQEHHTLSFSSKSHVLKQPSSKPHLYDPPLTFTSLSHQSQSAGMNTPKLSTGLVRIERFSNRG</sequence>
<accession>A0ABU6TAI4</accession>
<keyword evidence="2" id="KW-1185">Reference proteome</keyword>